<reference evidence="7" key="1">
    <citation type="submission" date="2018-11" db="EMBL/GenBank/DDBJ databases">
        <title>Proposal to divide the Flavobacteriaceae and reorganize its genera based on Amino Acid Identity values calculated from whole genome sequences.</title>
        <authorList>
            <person name="Nicholson A.C."/>
            <person name="Gulvik C.A."/>
            <person name="Whitney A.M."/>
            <person name="Humrighouse B.W."/>
            <person name="Bell M."/>
            <person name="Holmes B."/>
            <person name="Steigerwalt A.G."/>
            <person name="Villarma A."/>
            <person name="Sheth M."/>
            <person name="Batra D."/>
            <person name="Pryor J."/>
            <person name="Bernardet J.-F."/>
            <person name="Hugo C."/>
            <person name="Kampfer P."/>
            <person name="Newman J."/>
            <person name="McQuiston J.R."/>
        </authorList>
    </citation>
    <scope>NUCLEOTIDE SEQUENCE [LARGE SCALE GENOMIC DNA]</scope>
    <source>
        <strain evidence="7">G0229</strain>
    </source>
</reference>
<organism evidence="6 7">
    <name type="scientific">Chryseobacterium bernardetii</name>
    <dbReference type="NCBI Taxonomy" id="1241978"/>
    <lineage>
        <taxon>Bacteria</taxon>
        <taxon>Pseudomonadati</taxon>
        <taxon>Bacteroidota</taxon>
        <taxon>Flavobacteriia</taxon>
        <taxon>Flavobacteriales</taxon>
        <taxon>Weeksellaceae</taxon>
        <taxon>Chryseobacterium group</taxon>
        <taxon>Chryseobacterium</taxon>
    </lineage>
</organism>
<dbReference type="GO" id="GO:0051287">
    <property type="term" value="F:NAD binding"/>
    <property type="evidence" value="ECO:0007669"/>
    <property type="project" value="InterPro"/>
</dbReference>
<keyword evidence="3" id="KW-0520">NAD</keyword>
<dbReference type="Gene3D" id="3.40.50.720">
    <property type="entry name" value="NAD(P)-binding Rossmann-like Domain"/>
    <property type="match status" value="2"/>
</dbReference>
<proteinExistence type="inferred from homology"/>
<dbReference type="InterPro" id="IPR036291">
    <property type="entry name" value="NAD(P)-bd_dom_sf"/>
</dbReference>
<dbReference type="SUPFAM" id="SSF51735">
    <property type="entry name" value="NAD(P)-binding Rossmann-fold domains"/>
    <property type="match status" value="1"/>
</dbReference>
<dbReference type="RefSeq" id="WP_123868300.1">
    <property type="nucleotide sequence ID" value="NZ_CP033932.1"/>
</dbReference>
<dbReference type="KEGG" id="cben:EG339_00010"/>
<dbReference type="PANTHER" id="PTHR43491">
    <property type="entry name" value="UDP-N-ACETYL-D-MANNOSAMINE DEHYDROGENASE"/>
    <property type="match status" value="1"/>
</dbReference>
<dbReference type="InterPro" id="IPR028359">
    <property type="entry name" value="UDP_ManNAc/GlcNAc_DH"/>
</dbReference>
<evidence type="ECO:0000259" key="5">
    <source>
        <dbReference type="SMART" id="SM00984"/>
    </source>
</evidence>
<evidence type="ECO:0000313" key="7">
    <source>
        <dbReference type="Proteomes" id="UP000271193"/>
    </source>
</evidence>
<dbReference type="AlphaFoldDB" id="A0A3G6T100"/>
<sequence length="430" mass="48189">MKSYNIAIIGQGYVGLPLSLEFAYHYPVLGFDINTERINELNNGYDTTLEADIDKLKDSLKRYNESKGNIGYRGTSNIQEIIDCNVFIVTVPTPIDKYNAPDLKPLLTASKMLGEIIKKGDIVIYESTVFPGCTEEECVPILEKYSGLKYNEDFFVGYSPERINPGDKINTLVSVMKVTSGSTDQIAQEVDELYKKIITAGTHKAASIRVAEASKAIENAQRDVNISFVNELALIFDRMGIDTNDVLEAAGTKYNFLKYKPGLVGGHCISVDPYYLAHKAEQLGYHPDVILSGRRVNDSIARFIASKVIKLLINKGNVIKNSQALILGVTFKENCPDVRNTKVIDIYNELKDYGVDVDIFDPWANKEEVRYEYGVTILDQLEENKKYDSIIIAVSHKEFLTLDFGKIKKEGSIIFDTKACIDRNLVDARL</sequence>
<dbReference type="PIRSF" id="PIRSF000124">
    <property type="entry name" value="UDPglc_GDPman_dh"/>
    <property type="match status" value="1"/>
</dbReference>
<dbReference type="NCBIfam" id="TIGR03026">
    <property type="entry name" value="NDP-sugDHase"/>
    <property type="match status" value="1"/>
</dbReference>
<dbReference type="Pfam" id="PF00984">
    <property type="entry name" value="UDPG_MGDP_dh"/>
    <property type="match status" value="1"/>
</dbReference>
<evidence type="ECO:0000256" key="1">
    <source>
        <dbReference type="ARBA" id="ARBA00006601"/>
    </source>
</evidence>
<evidence type="ECO:0000256" key="3">
    <source>
        <dbReference type="ARBA" id="ARBA00023027"/>
    </source>
</evidence>
<dbReference type="EMBL" id="CP033932">
    <property type="protein sequence ID" value="AZB23112.1"/>
    <property type="molecule type" value="Genomic_DNA"/>
</dbReference>
<feature type="domain" description="UDP-glucose/GDP-mannose dehydrogenase C-terminal" evidence="5">
    <location>
        <begin position="325"/>
        <end position="423"/>
    </location>
</feature>
<dbReference type="GO" id="GO:0016628">
    <property type="term" value="F:oxidoreductase activity, acting on the CH-CH group of donors, NAD or NADP as acceptor"/>
    <property type="evidence" value="ECO:0007669"/>
    <property type="project" value="InterPro"/>
</dbReference>
<keyword evidence="7" id="KW-1185">Reference proteome</keyword>
<evidence type="ECO:0000256" key="4">
    <source>
        <dbReference type="PIRNR" id="PIRNR000124"/>
    </source>
</evidence>
<comment type="similarity">
    <text evidence="1 4">Belongs to the UDP-glucose/GDP-mannose dehydrogenase family.</text>
</comment>
<dbReference type="InterPro" id="IPR014026">
    <property type="entry name" value="UDP-Glc/GDP-Man_DH_dimer"/>
</dbReference>
<evidence type="ECO:0000256" key="2">
    <source>
        <dbReference type="ARBA" id="ARBA00023002"/>
    </source>
</evidence>
<dbReference type="SMART" id="SM00984">
    <property type="entry name" value="UDPG_MGDP_dh_C"/>
    <property type="match status" value="1"/>
</dbReference>
<dbReference type="Pfam" id="PF03721">
    <property type="entry name" value="UDPG_MGDP_dh_N"/>
    <property type="match status" value="1"/>
</dbReference>
<dbReference type="Pfam" id="PF03720">
    <property type="entry name" value="UDPG_MGDP_dh_C"/>
    <property type="match status" value="1"/>
</dbReference>
<dbReference type="GO" id="GO:0000271">
    <property type="term" value="P:polysaccharide biosynthetic process"/>
    <property type="evidence" value="ECO:0007669"/>
    <property type="project" value="InterPro"/>
</dbReference>
<dbReference type="InterPro" id="IPR008927">
    <property type="entry name" value="6-PGluconate_DH-like_C_sf"/>
</dbReference>
<dbReference type="PIRSF" id="PIRSF500136">
    <property type="entry name" value="UDP_ManNAc_DH"/>
    <property type="match status" value="1"/>
</dbReference>
<dbReference type="SUPFAM" id="SSF52413">
    <property type="entry name" value="UDP-glucose/GDP-mannose dehydrogenase C-terminal domain"/>
    <property type="match status" value="1"/>
</dbReference>
<dbReference type="Proteomes" id="UP000271193">
    <property type="component" value="Chromosome"/>
</dbReference>
<dbReference type="GeneID" id="99063183"/>
<gene>
    <name evidence="6" type="ORF">EG339_00010</name>
</gene>
<keyword evidence="2" id="KW-0560">Oxidoreductase</keyword>
<dbReference type="InterPro" id="IPR036220">
    <property type="entry name" value="UDP-Glc/GDP-Man_DH_C_sf"/>
</dbReference>
<dbReference type="PANTHER" id="PTHR43491:SF2">
    <property type="entry name" value="UDP-N-ACETYL-D-MANNOSAMINE DEHYDROGENASE"/>
    <property type="match status" value="1"/>
</dbReference>
<dbReference type="InterPro" id="IPR001732">
    <property type="entry name" value="UDP-Glc/GDP-Man_DH_N"/>
</dbReference>
<name>A0A3G6T100_9FLAO</name>
<dbReference type="SUPFAM" id="SSF48179">
    <property type="entry name" value="6-phosphogluconate dehydrogenase C-terminal domain-like"/>
    <property type="match status" value="1"/>
</dbReference>
<accession>A0A3G6T100</accession>
<dbReference type="InterPro" id="IPR014027">
    <property type="entry name" value="UDP-Glc/GDP-Man_DH_C"/>
</dbReference>
<dbReference type="GO" id="GO:0016616">
    <property type="term" value="F:oxidoreductase activity, acting on the CH-OH group of donors, NAD or NADP as acceptor"/>
    <property type="evidence" value="ECO:0007669"/>
    <property type="project" value="InterPro"/>
</dbReference>
<evidence type="ECO:0000313" key="6">
    <source>
        <dbReference type="EMBL" id="AZB23112.1"/>
    </source>
</evidence>
<dbReference type="InterPro" id="IPR017476">
    <property type="entry name" value="UDP-Glc/GDP-Man"/>
</dbReference>
<protein>
    <submittedName>
        <fullName evidence="6">Nucleotide sugar dehydrogenase</fullName>
    </submittedName>
</protein>